<sequence>MNSNPKNYQNPNDVPSQTLIPPITKPSFALVFHPKKATPAVTPPAIPVRTTSLKDQDLIIIEDSSTVILLKVKDVECALQLNHISTSLKKFSLKCMGKISKFIYDVLSLHGYAVSSLMDTAYWTLE</sequence>
<gene>
    <name evidence="1" type="ORF">Tco_0625999</name>
</gene>
<comment type="caution">
    <text evidence="1">The sequence shown here is derived from an EMBL/GenBank/DDBJ whole genome shotgun (WGS) entry which is preliminary data.</text>
</comment>
<dbReference type="Proteomes" id="UP001151760">
    <property type="component" value="Unassembled WGS sequence"/>
</dbReference>
<name>A0ABQ4WIC5_9ASTR</name>
<evidence type="ECO:0000313" key="2">
    <source>
        <dbReference type="Proteomes" id="UP001151760"/>
    </source>
</evidence>
<dbReference type="EMBL" id="BQNB010008669">
    <property type="protein sequence ID" value="GJS52637.1"/>
    <property type="molecule type" value="Genomic_DNA"/>
</dbReference>
<evidence type="ECO:0000313" key="1">
    <source>
        <dbReference type="EMBL" id="GJS52637.1"/>
    </source>
</evidence>
<organism evidence="1 2">
    <name type="scientific">Tanacetum coccineum</name>
    <dbReference type="NCBI Taxonomy" id="301880"/>
    <lineage>
        <taxon>Eukaryota</taxon>
        <taxon>Viridiplantae</taxon>
        <taxon>Streptophyta</taxon>
        <taxon>Embryophyta</taxon>
        <taxon>Tracheophyta</taxon>
        <taxon>Spermatophyta</taxon>
        <taxon>Magnoliopsida</taxon>
        <taxon>eudicotyledons</taxon>
        <taxon>Gunneridae</taxon>
        <taxon>Pentapetalae</taxon>
        <taxon>asterids</taxon>
        <taxon>campanulids</taxon>
        <taxon>Asterales</taxon>
        <taxon>Asteraceae</taxon>
        <taxon>Asteroideae</taxon>
        <taxon>Anthemideae</taxon>
        <taxon>Anthemidinae</taxon>
        <taxon>Tanacetum</taxon>
    </lineage>
</organism>
<reference evidence="1" key="1">
    <citation type="journal article" date="2022" name="Int. J. Mol. Sci.">
        <title>Draft Genome of Tanacetum Coccineum: Genomic Comparison of Closely Related Tanacetum-Family Plants.</title>
        <authorList>
            <person name="Yamashiro T."/>
            <person name="Shiraishi A."/>
            <person name="Nakayama K."/>
            <person name="Satake H."/>
        </authorList>
    </citation>
    <scope>NUCLEOTIDE SEQUENCE</scope>
</reference>
<keyword evidence="2" id="KW-1185">Reference proteome</keyword>
<accession>A0ABQ4WIC5</accession>
<proteinExistence type="predicted"/>
<protein>
    <submittedName>
        <fullName evidence="1">Uncharacterized protein</fullName>
    </submittedName>
</protein>
<reference evidence="1" key="2">
    <citation type="submission" date="2022-01" db="EMBL/GenBank/DDBJ databases">
        <authorList>
            <person name="Yamashiro T."/>
            <person name="Shiraishi A."/>
            <person name="Satake H."/>
            <person name="Nakayama K."/>
        </authorList>
    </citation>
    <scope>NUCLEOTIDE SEQUENCE</scope>
</reference>